<dbReference type="AlphaFoldDB" id="A0A081RG40"/>
<comment type="caution">
    <text evidence="3">The sequence shown here is derived from an EMBL/GenBank/DDBJ whole genome shotgun (WGS) entry which is preliminary data.</text>
</comment>
<dbReference type="eggNOG" id="COG4961">
    <property type="taxonomic scope" value="Bacteria"/>
</dbReference>
<organism evidence="3 4">
    <name type="scientific">Sphingobium chlorophenolicum</name>
    <dbReference type="NCBI Taxonomy" id="46429"/>
    <lineage>
        <taxon>Bacteria</taxon>
        <taxon>Pseudomonadati</taxon>
        <taxon>Pseudomonadota</taxon>
        <taxon>Alphaproteobacteria</taxon>
        <taxon>Sphingomonadales</taxon>
        <taxon>Sphingomonadaceae</taxon>
        <taxon>Sphingobium</taxon>
    </lineage>
</organism>
<name>A0A081RG40_SPHCR</name>
<dbReference type="EMBL" id="JFHR01000012">
    <property type="protein sequence ID" value="KEQ54163.1"/>
    <property type="molecule type" value="Genomic_DNA"/>
</dbReference>
<feature type="transmembrane region" description="Helical" evidence="1">
    <location>
        <begin position="12"/>
        <end position="31"/>
    </location>
</feature>
<accession>A0A081RG40</accession>
<protein>
    <submittedName>
        <fullName evidence="3">Tight adherance protein TadE</fullName>
    </submittedName>
</protein>
<keyword evidence="1" id="KW-0472">Membrane</keyword>
<evidence type="ECO:0000259" key="2">
    <source>
        <dbReference type="Pfam" id="PF07811"/>
    </source>
</evidence>
<keyword evidence="1" id="KW-0812">Transmembrane</keyword>
<feature type="domain" description="TadE-like" evidence="2">
    <location>
        <begin position="10"/>
        <end position="52"/>
    </location>
</feature>
<evidence type="ECO:0000313" key="3">
    <source>
        <dbReference type="EMBL" id="KEQ54163.1"/>
    </source>
</evidence>
<evidence type="ECO:0000313" key="4">
    <source>
        <dbReference type="Proteomes" id="UP000028411"/>
    </source>
</evidence>
<dbReference type="Proteomes" id="UP000028411">
    <property type="component" value="Unassembled WGS sequence"/>
</dbReference>
<evidence type="ECO:0000256" key="1">
    <source>
        <dbReference type="SAM" id="Phobius"/>
    </source>
</evidence>
<reference evidence="3 4" key="1">
    <citation type="submission" date="2014-02" db="EMBL/GenBank/DDBJ databases">
        <title>Whole genome sequence of Sphingobium chlorophenolicum NBRC 16172.</title>
        <authorList>
            <person name="Gan H.M."/>
            <person name="Gan H.Y."/>
            <person name="Chew T.H."/>
            <person name="Savka M.A."/>
        </authorList>
    </citation>
    <scope>NUCLEOTIDE SEQUENCE [LARGE SCALE GENOMIC DNA]</scope>
    <source>
        <strain evidence="3 4">NBRC 16172</strain>
    </source>
</reference>
<keyword evidence="1" id="KW-1133">Transmembrane helix</keyword>
<dbReference type="InterPro" id="IPR012495">
    <property type="entry name" value="TadE-like_dom"/>
</dbReference>
<dbReference type="RefSeq" id="WP_037449340.1">
    <property type="nucleotide sequence ID" value="NZ_JFHR01000012.1"/>
</dbReference>
<dbReference type="Pfam" id="PF07811">
    <property type="entry name" value="TadE"/>
    <property type="match status" value="1"/>
</dbReference>
<sequence>MKSLWTDRSGSAAVEMALVSPLLIVLMFGSFELGNYFMSEHAVAKAVRDGARYASRLPISTYSCPSGGADGSAGSFATGTTAQQSQIRNITRTGSIDGSATPRLSYWSAAQESAGLPTGSPITLTITCRLASNFSGALSGMPGNIPVITVAANVRYPSVLTQVGFASANLRLNSQSQAPVMGL</sequence>
<gene>
    <name evidence="3" type="ORF">BV95_01451</name>
</gene>
<proteinExistence type="predicted"/>